<name>A0A8D5ZPN8_9BACL</name>
<evidence type="ECO:0000313" key="3">
    <source>
        <dbReference type="EMBL" id="BCU82533.1"/>
    </source>
</evidence>
<feature type="domain" description="Glucosamine/galactosamine-6-phosphate isomerase" evidence="2">
    <location>
        <begin position="23"/>
        <end position="152"/>
    </location>
</feature>
<dbReference type="Gene3D" id="3.40.50.1360">
    <property type="match status" value="1"/>
</dbReference>
<dbReference type="GO" id="GO:0006046">
    <property type="term" value="P:N-acetylglucosamine catabolic process"/>
    <property type="evidence" value="ECO:0007669"/>
    <property type="project" value="TreeGrafter"/>
</dbReference>
<dbReference type="GO" id="GO:0006043">
    <property type="term" value="P:glucosamine catabolic process"/>
    <property type="evidence" value="ECO:0007669"/>
    <property type="project" value="TreeGrafter"/>
</dbReference>
<reference evidence="3" key="1">
    <citation type="journal article" date="2013" name="Int. J. Syst. Evol. Microbiol.">
        <title>Polycladomyces abyssicola gen. nov., sp. nov., a thermophilic filamentous bacterium isolated from hemipelagic sediment.</title>
        <authorList>
            <person name="Tsubouchi T."/>
            <person name="Shimane Y."/>
            <person name="Mori K."/>
            <person name="Usui K."/>
            <person name="Hiraki T."/>
            <person name="Tame A."/>
            <person name="Uematsu K."/>
            <person name="Maruyama T."/>
            <person name="Hatada Y."/>
        </authorList>
    </citation>
    <scope>NUCLEOTIDE SEQUENCE</scope>
    <source>
        <strain evidence="3">JIR-001</strain>
    </source>
</reference>
<keyword evidence="4" id="KW-1185">Reference proteome</keyword>
<evidence type="ECO:0000256" key="1">
    <source>
        <dbReference type="ARBA" id="ARBA00023277"/>
    </source>
</evidence>
<accession>A0A8D5ZPN8</accession>
<dbReference type="GO" id="GO:0042802">
    <property type="term" value="F:identical protein binding"/>
    <property type="evidence" value="ECO:0007669"/>
    <property type="project" value="TreeGrafter"/>
</dbReference>
<dbReference type="GO" id="GO:0005975">
    <property type="term" value="P:carbohydrate metabolic process"/>
    <property type="evidence" value="ECO:0007669"/>
    <property type="project" value="InterPro"/>
</dbReference>
<gene>
    <name evidence="3" type="primary">nagB</name>
    <name evidence="3" type="ORF">JIR001_23160</name>
</gene>
<dbReference type="GO" id="GO:0005737">
    <property type="term" value="C:cytoplasm"/>
    <property type="evidence" value="ECO:0007669"/>
    <property type="project" value="TreeGrafter"/>
</dbReference>
<protein>
    <submittedName>
        <fullName evidence="3">Glucosamine-6-phosphate deaminase</fullName>
    </submittedName>
</protein>
<dbReference type="PANTHER" id="PTHR11280:SF6">
    <property type="entry name" value="GLUCOSAMINE-6-PHOSPHATE ISOMERASE NAGB"/>
    <property type="match status" value="1"/>
</dbReference>
<dbReference type="KEGG" id="pabs:JIR001_23160"/>
<keyword evidence="1" id="KW-0119">Carbohydrate metabolism</keyword>
<dbReference type="InterPro" id="IPR004547">
    <property type="entry name" value="Glucosamine6P_isomerase"/>
</dbReference>
<sequence>MVSSVKPLFTKQVDRLKVRVYADRRELGRAAGESVAERLRLLLKEQSEVRMVFAAAPSQLEMLDTLCQAEGIDWSRVIAFHMDEYIGLPESSPQRFAHFLHHHLFDRVRPGTVHVIEGNRDPYAECERYARLIREKSLDIVCLGIGENGHLAFNDPPVADFEDPEVIKRVALDPICRRQQVNDGCFDDLESVPTHALTLTIPALMSGRYLVCAVPGKSKRIAVAKTLSEPVSTSCPASILRYHPDCTLYLDLESSGVTHDLSHH</sequence>
<dbReference type="GO" id="GO:0019262">
    <property type="term" value="P:N-acetylneuraminate catabolic process"/>
    <property type="evidence" value="ECO:0007669"/>
    <property type="project" value="TreeGrafter"/>
</dbReference>
<dbReference type="SUPFAM" id="SSF100950">
    <property type="entry name" value="NagB/RpiA/CoA transferase-like"/>
    <property type="match status" value="1"/>
</dbReference>
<dbReference type="CDD" id="cd01399">
    <property type="entry name" value="GlcN6P_deaminase"/>
    <property type="match status" value="1"/>
</dbReference>
<dbReference type="GO" id="GO:0004342">
    <property type="term" value="F:glucosamine-6-phosphate deaminase activity"/>
    <property type="evidence" value="ECO:0007669"/>
    <property type="project" value="InterPro"/>
</dbReference>
<proteinExistence type="predicted"/>
<organism evidence="3 4">
    <name type="scientific">Polycladomyces abyssicola</name>
    <dbReference type="NCBI Taxonomy" id="1125966"/>
    <lineage>
        <taxon>Bacteria</taxon>
        <taxon>Bacillati</taxon>
        <taxon>Bacillota</taxon>
        <taxon>Bacilli</taxon>
        <taxon>Bacillales</taxon>
        <taxon>Thermoactinomycetaceae</taxon>
        <taxon>Polycladomyces</taxon>
    </lineage>
</organism>
<dbReference type="AlphaFoldDB" id="A0A8D5ZPN8"/>
<dbReference type="RefSeq" id="WP_246512100.1">
    <property type="nucleotide sequence ID" value="NZ_AP024601.1"/>
</dbReference>
<reference evidence="3" key="2">
    <citation type="journal article" date="2021" name="Microbiol. Resour. Announc.">
        <title>Complete Genome Sequence of Polycladomyces abyssicola JIR-001T, Isolated from Hemipelagic Sediment in Deep Seawater.</title>
        <authorList>
            <person name="Tsubouchi T."/>
            <person name="Kaneko Y."/>
        </authorList>
    </citation>
    <scope>NUCLEOTIDE SEQUENCE</scope>
    <source>
        <strain evidence="3">JIR-001</strain>
    </source>
</reference>
<dbReference type="InterPro" id="IPR037171">
    <property type="entry name" value="NagB/RpiA_transferase-like"/>
</dbReference>
<dbReference type="Proteomes" id="UP000677436">
    <property type="component" value="Chromosome"/>
</dbReference>
<dbReference type="Pfam" id="PF01182">
    <property type="entry name" value="Glucosamine_iso"/>
    <property type="match status" value="1"/>
</dbReference>
<dbReference type="InterPro" id="IPR006148">
    <property type="entry name" value="Glc/Gal-6P_isomerase"/>
</dbReference>
<dbReference type="PANTHER" id="PTHR11280">
    <property type="entry name" value="GLUCOSAMINE-6-PHOSPHATE ISOMERASE"/>
    <property type="match status" value="1"/>
</dbReference>
<evidence type="ECO:0000313" key="4">
    <source>
        <dbReference type="Proteomes" id="UP000677436"/>
    </source>
</evidence>
<dbReference type="EMBL" id="AP024601">
    <property type="protein sequence ID" value="BCU82533.1"/>
    <property type="molecule type" value="Genomic_DNA"/>
</dbReference>
<evidence type="ECO:0000259" key="2">
    <source>
        <dbReference type="Pfam" id="PF01182"/>
    </source>
</evidence>